<dbReference type="Gene3D" id="2.60.40.150">
    <property type="entry name" value="C2 domain"/>
    <property type="match status" value="1"/>
</dbReference>
<accession>A8NXW6</accession>
<dbReference type="FunFam" id="3.40.50.300:FF:000062">
    <property type="entry name" value="U5 small nuclear ribonucleoprotein helicase"/>
    <property type="match status" value="1"/>
</dbReference>
<dbReference type="Proteomes" id="UP000001861">
    <property type="component" value="Unassembled WGS sequence"/>
</dbReference>
<dbReference type="Pfam" id="PF23445">
    <property type="entry name" value="WHD_SNRNP200"/>
    <property type="match status" value="1"/>
</dbReference>
<dbReference type="InterPro" id="IPR003593">
    <property type="entry name" value="AAA+_ATPase"/>
</dbReference>
<dbReference type="CDD" id="cd18795">
    <property type="entry name" value="SF2_C_Ski2"/>
    <property type="match status" value="1"/>
</dbReference>
<dbReference type="STRING" id="240176.A8NXW6"/>
<keyword evidence="1" id="KW-0547">Nucleotide-binding</keyword>
<evidence type="ECO:0000259" key="5">
    <source>
        <dbReference type="PROSITE" id="PS51192"/>
    </source>
</evidence>
<sequence length="1486" mass="165157">MVIDDNIASHLSFLIDESNVDKLADKTAFAEWSSIREPVANKLPAVDDEGSDEETVEGLTIAQFCASSSPGQASGSGSAGLIEESLWNDIDRSQWKALLSVLSSKSSDEEVSGEVVEIIGYEKIDLVSTILSRRSEFVAQINNRLDSGAAGPPTRSGPISPEQMFIDSRARIEASLQANASRPLFSGTADGTAAPEILPNVYTSQMSAAGGGSILSQFGSKYALPLGTTHHLYQEYEEFVVPPPSTVPPRVHERPIMINELDPLAKGCFAAYTSLNRIQSIVYPIAHGTNENMLVCAPTGAGKTDVALLTILRVLDQHRDTEGSSLKDSIRRNSFKIIYVAPMKALASEITRKFSKRLRWLSINVRELTGDMQMTKAEIAETQIIVTTPEKWDVVTRKPTGEGELASSIKLLILDEIHLLNEDRGAVIETIVARTLRQVESSQSIVRIVGLSATLPNYVDVAQFLSVSLQKGLFYFDSSFRPVPLEQHFIGVKGKPGSALSKKNMDYVTFQKVMELVQQGHQVMVFVHARKETVKTAMTLREMAMADGTLELFMCDDHPQWGNFRREVGESRNKEMKFLFDNGFGIHHAGMLRSDRNVMEKLFEARAIKVLCCTATLAWGVNLPAHAVVIKGTQVYDASRGAFTDLSVLDVLQIFGRAGRPGLEASGEGYICTTDDKLHHYLEAVTSSVPIESRFQGGMIDALNAEISLGTVATCDDAVQWLGYTYLFVRMRKNPFIYGIDRDTLADDPGLGNKRNELITIAAKRLAETKMIIFDETTQIFNKEFRPKMSEADLLGMLSLSTEFDQIQLREAEMKEIEELMENIPCEVKGGTSTPAGKVNILLQAYISRWDTLNDFALVSDMAYVAQTSGRIIRALLEISISKKWASVTSALLGLSKAIEKRMWPYDHPLEQSQLKFETLNALRRWADEMTVEELAETDSKTLGDLVHLNERQGLAIATAAKQFPSATITYKLQPLANDILKVSLVIARNFTWNPRLHGTSEPFWIWIEDEEGLTIHQLAHLAFHQNTTHLDLDFILPVSADDMPSNLVVRWVSDYWIGAEHQTYVSLENVVMPPKSQSHTPLLELPFIPISDILNPHVASIYGKEIGVLNSIQTQALWSFMHSKEHALLCAPGGSGKSTFVSMILQSLMVTERSRWIIIVAPKRSVAQDLFANLRGTTRELALKVEYPTPGSLLRYKPGTIYVVTPPSLLEALLCRDPTTQVDRLDAVLCDHLEQLDSSYELAVSLLRFATQNSPTRYIGLSDSLNDPSDLAAWLNVDPHSLFSFRPRDREQSLQLHPHTFTIPHSAALFKAMARPAHKAIASTLTAECAIVFVPSRSQCRSIALDLITQCSLDSETARGYLGPDISEESLQVYRCQFQDQELGDFLIKGVGFFHPGIHKQDRRLILQLCVEGVIRVLLVPKDSCWELPMRSPVVVVLGTQYVEVQPESNIRRIREYIRATGHLPAVLERGFTVGITTEFLRRLA</sequence>
<dbReference type="PANTHER" id="PTHR47961">
    <property type="entry name" value="DNA POLYMERASE THETA, PUTATIVE (AFU_ORTHOLOGUE AFUA_1G05260)-RELATED"/>
    <property type="match status" value="1"/>
</dbReference>
<dbReference type="Gene3D" id="1.10.3380.10">
    <property type="entry name" value="Sec63 N-terminal domain-like domain"/>
    <property type="match status" value="1"/>
</dbReference>
<keyword evidence="4" id="KW-0067">ATP-binding</keyword>
<dbReference type="eggNOG" id="KOG0952">
    <property type="taxonomic scope" value="Eukaryota"/>
</dbReference>
<dbReference type="SUPFAM" id="SSF158702">
    <property type="entry name" value="Sec63 N-terminal domain-like"/>
    <property type="match status" value="1"/>
</dbReference>
<dbReference type="RefSeq" id="XP_001837288.2">
    <property type="nucleotide sequence ID" value="XM_001837236.2"/>
</dbReference>
<comment type="caution">
    <text evidence="7">The sequence shown here is derived from an EMBL/GenBank/DDBJ whole genome shotgun (WGS) entry which is preliminary data.</text>
</comment>
<organism evidence="7 8">
    <name type="scientific">Coprinopsis cinerea (strain Okayama-7 / 130 / ATCC MYA-4618 / FGSC 9003)</name>
    <name type="common">Inky cap fungus</name>
    <name type="synonym">Hormographiella aspergillata</name>
    <dbReference type="NCBI Taxonomy" id="240176"/>
    <lineage>
        <taxon>Eukaryota</taxon>
        <taxon>Fungi</taxon>
        <taxon>Dikarya</taxon>
        <taxon>Basidiomycota</taxon>
        <taxon>Agaricomycotina</taxon>
        <taxon>Agaricomycetes</taxon>
        <taxon>Agaricomycetidae</taxon>
        <taxon>Agaricales</taxon>
        <taxon>Agaricineae</taxon>
        <taxon>Psathyrellaceae</taxon>
        <taxon>Coprinopsis</taxon>
    </lineage>
</organism>
<dbReference type="InterPro" id="IPR014001">
    <property type="entry name" value="Helicase_ATP-bd"/>
</dbReference>
<reference evidence="7 8" key="1">
    <citation type="journal article" date="2010" name="Proc. Natl. Acad. Sci. U.S.A.">
        <title>Insights into evolution of multicellular fungi from the assembled chromosomes of the mushroom Coprinopsis cinerea (Coprinus cinereus).</title>
        <authorList>
            <person name="Stajich J.E."/>
            <person name="Wilke S.K."/>
            <person name="Ahren D."/>
            <person name="Au C.H."/>
            <person name="Birren B.W."/>
            <person name="Borodovsky M."/>
            <person name="Burns C."/>
            <person name="Canback B."/>
            <person name="Casselton L.A."/>
            <person name="Cheng C.K."/>
            <person name="Deng J."/>
            <person name="Dietrich F.S."/>
            <person name="Fargo D.C."/>
            <person name="Farman M.L."/>
            <person name="Gathman A.C."/>
            <person name="Goldberg J."/>
            <person name="Guigo R."/>
            <person name="Hoegger P.J."/>
            <person name="Hooker J.B."/>
            <person name="Huggins A."/>
            <person name="James T.Y."/>
            <person name="Kamada T."/>
            <person name="Kilaru S."/>
            <person name="Kodira C."/>
            <person name="Kues U."/>
            <person name="Kupfer D."/>
            <person name="Kwan H.S."/>
            <person name="Lomsadze A."/>
            <person name="Li W."/>
            <person name="Lilly W.W."/>
            <person name="Ma L.J."/>
            <person name="Mackey A.J."/>
            <person name="Manning G."/>
            <person name="Martin F."/>
            <person name="Muraguchi H."/>
            <person name="Natvig D.O."/>
            <person name="Palmerini H."/>
            <person name="Ramesh M.A."/>
            <person name="Rehmeyer C.J."/>
            <person name="Roe B.A."/>
            <person name="Shenoy N."/>
            <person name="Stanke M."/>
            <person name="Ter-Hovhannisyan V."/>
            <person name="Tunlid A."/>
            <person name="Velagapudi R."/>
            <person name="Vision T.J."/>
            <person name="Zeng Q."/>
            <person name="Zolan M.E."/>
            <person name="Pukkila P.J."/>
        </authorList>
    </citation>
    <scope>NUCLEOTIDE SEQUENCE [LARGE SCALE GENOMIC DNA]</scope>
    <source>
        <strain evidence="8">Okayama-7 / 130 / ATCC MYA-4618 / FGSC 9003</strain>
    </source>
</reference>
<dbReference type="InterPro" id="IPR014756">
    <property type="entry name" value="Ig_E-set"/>
</dbReference>
<evidence type="ECO:0000256" key="1">
    <source>
        <dbReference type="ARBA" id="ARBA00022741"/>
    </source>
</evidence>
<dbReference type="SMART" id="SM00487">
    <property type="entry name" value="DEXDc"/>
    <property type="match status" value="2"/>
</dbReference>
<dbReference type="GO" id="GO:0005524">
    <property type="term" value="F:ATP binding"/>
    <property type="evidence" value="ECO:0007669"/>
    <property type="project" value="UniProtKB-KW"/>
</dbReference>
<dbReference type="InterPro" id="IPR057842">
    <property type="entry name" value="WH_MER3"/>
</dbReference>
<dbReference type="InterPro" id="IPR011545">
    <property type="entry name" value="DEAD/DEAH_box_helicase_dom"/>
</dbReference>
<dbReference type="SUPFAM" id="SSF81296">
    <property type="entry name" value="E set domains"/>
    <property type="match status" value="1"/>
</dbReference>
<keyword evidence="8" id="KW-1185">Reference proteome</keyword>
<dbReference type="InterPro" id="IPR027417">
    <property type="entry name" value="P-loop_NTPase"/>
</dbReference>
<protein>
    <submittedName>
        <fullName evidence="7">Activating signal cointegrator 1 complex subunit 3</fullName>
    </submittedName>
</protein>
<dbReference type="FunFam" id="1.10.10.10:FF:000024">
    <property type="entry name" value="U5 small nuclear ribonucleoprotein helicase"/>
    <property type="match status" value="1"/>
</dbReference>
<dbReference type="SUPFAM" id="SSF52540">
    <property type="entry name" value="P-loop containing nucleoside triphosphate hydrolases"/>
    <property type="match status" value="4"/>
</dbReference>
<dbReference type="InterPro" id="IPR050474">
    <property type="entry name" value="Hel308_SKI2-like"/>
</dbReference>
<dbReference type="Gene3D" id="1.10.10.10">
    <property type="entry name" value="Winged helix-like DNA-binding domain superfamily/Winged helix DNA-binding domain"/>
    <property type="match status" value="1"/>
</dbReference>
<evidence type="ECO:0000313" key="8">
    <source>
        <dbReference type="Proteomes" id="UP000001861"/>
    </source>
</evidence>
<dbReference type="Pfam" id="PF00270">
    <property type="entry name" value="DEAD"/>
    <property type="match status" value="2"/>
</dbReference>
<feature type="domain" description="Helicase C-terminal" evidence="6">
    <location>
        <begin position="509"/>
        <end position="707"/>
    </location>
</feature>
<dbReference type="FunFam" id="3.40.50.300:FF:000102">
    <property type="entry name" value="RNA helicase, activating signal cointegrator 1"/>
    <property type="match status" value="1"/>
</dbReference>
<dbReference type="GO" id="GO:0004386">
    <property type="term" value="F:helicase activity"/>
    <property type="evidence" value="ECO:0007669"/>
    <property type="project" value="UniProtKB-KW"/>
</dbReference>
<dbReference type="PROSITE" id="PS51192">
    <property type="entry name" value="HELICASE_ATP_BIND_1"/>
    <property type="match status" value="2"/>
</dbReference>
<evidence type="ECO:0000256" key="4">
    <source>
        <dbReference type="ARBA" id="ARBA00022840"/>
    </source>
</evidence>
<dbReference type="OMA" id="SKFEDIG"/>
<dbReference type="PANTHER" id="PTHR47961:SF13">
    <property type="entry name" value="ACTIVATING SIGNAL COINTEGRATOR 1 COMPLEX SUBUNIT 3"/>
    <property type="match status" value="1"/>
</dbReference>
<dbReference type="PROSITE" id="PS51194">
    <property type="entry name" value="HELICASE_CTER"/>
    <property type="match status" value="1"/>
</dbReference>
<dbReference type="Pfam" id="PF02889">
    <property type="entry name" value="Sec63"/>
    <property type="match status" value="1"/>
</dbReference>
<evidence type="ECO:0000259" key="6">
    <source>
        <dbReference type="PROSITE" id="PS51194"/>
    </source>
</evidence>
<dbReference type="InterPro" id="IPR004179">
    <property type="entry name" value="Sec63-dom"/>
</dbReference>
<feature type="domain" description="Helicase ATP-binding" evidence="5">
    <location>
        <begin position="284"/>
        <end position="473"/>
    </location>
</feature>
<evidence type="ECO:0000313" key="7">
    <source>
        <dbReference type="EMBL" id="EAU84905.2"/>
    </source>
</evidence>
<evidence type="ECO:0000256" key="3">
    <source>
        <dbReference type="ARBA" id="ARBA00022806"/>
    </source>
</evidence>
<dbReference type="VEuPathDB" id="FungiDB:CC1G_00424"/>
<dbReference type="GO" id="GO:0005634">
    <property type="term" value="C:nucleus"/>
    <property type="evidence" value="ECO:0007669"/>
    <property type="project" value="TreeGrafter"/>
</dbReference>
<feature type="domain" description="Helicase ATP-binding" evidence="5">
    <location>
        <begin position="1119"/>
        <end position="1284"/>
    </location>
</feature>
<gene>
    <name evidence="7" type="ORF">CC1G_00424</name>
</gene>
<keyword evidence="2" id="KW-0378">Hydrolase</keyword>
<dbReference type="SMART" id="SM00490">
    <property type="entry name" value="HELICc"/>
    <property type="match status" value="1"/>
</dbReference>
<name>A8NXW6_COPC7</name>
<evidence type="ECO:0000256" key="2">
    <source>
        <dbReference type="ARBA" id="ARBA00022801"/>
    </source>
</evidence>
<dbReference type="Gene3D" id="3.40.50.300">
    <property type="entry name" value="P-loop containing nucleotide triphosphate hydrolases"/>
    <property type="match status" value="4"/>
</dbReference>
<dbReference type="InterPro" id="IPR001650">
    <property type="entry name" value="Helicase_C-like"/>
</dbReference>
<dbReference type="InterPro" id="IPR035892">
    <property type="entry name" value="C2_domain_sf"/>
</dbReference>
<dbReference type="GO" id="GO:0003676">
    <property type="term" value="F:nucleic acid binding"/>
    <property type="evidence" value="ECO:0007669"/>
    <property type="project" value="InterPro"/>
</dbReference>
<dbReference type="Pfam" id="PF00271">
    <property type="entry name" value="Helicase_C"/>
    <property type="match status" value="1"/>
</dbReference>
<dbReference type="GO" id="GO:0016787">
    <property type="term" value="F:hydrolase activity"/>
    <property type="evidence" value="ECO:0007669"/>
    <property type="project" value="UniProtKB-KW"/>
</dbReference>
<dbReference type="SMART" id="SM00382">
    <property type="entry name" value="AAA"/>
    <property type="match status" value="2"/>
</dbReference>
<dbReference type="HOGENOM" id="CLU_000335_2_2_1"/>
<dbReference type="InterPro" id="IPR036388">
    <property type="entry name" value="WH-like_DNA-bd_sf"/>
</dbReference>
<dbReference type="SMART" id="SM00973">
    <property type="entry name" value="Sec63"/>
    <property type="match status" value="1"/>
</dbReference>
<dbReference type="EMBL" id="AACS02000005">
    <property type="protein sequence ID" value="EAU84905.2"/>
    <property type="molecule type" value="Genomic_DNA"/>
</dbReference>
<dbReference type="GeneID" id="6013845"/>
<dbReference type="KEGG" id="cci:CC1G_00424"/>
<proteinExistence type="predicted"/>
<dbReference type="InParanoid" id="A8NXW6"/>
<keyword evidence="3" id="KW-0347">Helicase</keyword>
<dbReference type="OrthoDB" id="5575at2759"/>